<dbReference type="InterPro" id="IPR007630">
    <property type="entry name" value="RNA_pol_sigma70_r4"/>
</dbReference>
<dbReference type="GO" id="GO:0016987">
    <property type="term" value="F:sigma factor activity"/>
    <property type="evidence" value="ECO:0007669"/>
    <property type="project" value="UniProtKB-KW"/>
</dbReference>
<dbReference type="PANTHER" id="PTHR43133">
    <property type="entry name" value="RNA POLYMERASE ECF-TYPE SIGMA FACTO"/>
    <property type="match status" value="1"/>
</dbReference>
<keyword evidence="4" id="KW-0238">DNA-binding</keyword>
<feature type="domain" description="RNA polymerase sigma-70 region 4" evidence="7">
    <location>
        <begin position="135"/>
        <end position="183"/>
    </location>
</feature>
<keyword evidence="9" id="KW-1185">Reference proteome</keyword>
<dbReference type="Pfam" id="PF04542">
    <property type="entry name" value="Sigma70_r2"/>
    <property type="match status" value="1"/>
</dbReference>
<dbReference type="PATRIC" id="fig|1231190.3.peg.3592"/>
<dbReference type="InterPro" id="IPR013325">
    <property type="entry name" value="RNA_pol_sigma_r2"/>
</dbReference>
<evidence type="ECO:0000256" key="4">
    <source>
        <dbReference type="ARBA" id="ARBA00023125"/>
    </source>
</evidence>
<dbReference type="EMBL" id="AMSI01000012">
    <property type="protein sequence ID" value="EKF41286.1"/>
    <property type="molecule type" value="Genomic_DNA"/>
</dbReference>
<protein>
    <submittedName>
        <fullName evidence="8">RNA polymerase sigma subunit protein</fullName>
    </submittedName>
</protein>
<comment type="similarity">
    <text evidence="1">Belongs to the sigma-70 factor family. ECF subfamily.</text>
</comment>
<evidence type="ECO:0000259" key="7">
    <source>
        <dbReference type="Pfam" id="PF04545"/>
    </source>
</evidence>
<dbReference type="InterPro" id="IPR013324">
    <property type="entry name" value="RNA_pol_sigma_r3/r4-like"/>
</dbReference>
<evidence type="ECO:0000256" key="1">
    <source>
        <dbReference type="ARBA" id="ARBA00010641"/>
    </source>
</evidence>
<keyword evidence="3" id="KW-0731">Sigma factor</keyword>
<dbReference type="Gene3D" id="1.10.1740.10">
    <property type="match status" value="1"/>
</dbReference>
<evidence type="ECO:0000313" key="9">
    <source>
        <dbReference type="Proteomes" id="UP000007374"/>
    </source>
</evidence>
<dbReference type="Proteomes" id="UP000007374">
    <property type="component" value="Unassembled WGS sequence"/>
</dbReference>
<dbReference type="AlphaFoldDB" id="K2P1N8"/>
<keyword evidence="2" id="KW-0805">Transcription regulation</keyword>
<dbReference type="eggNOG" id="COG1595">
    <property type="taxonomic scope" value="Bacteria"/>
</dbReference>
<feature type="domain" description="RNA polymerase sigma-70 region 2" evidence="6">
    <location>
        <begin position="34"/>
        <end position="101"/>
    </location>
</feature>
<dbReference type="GO" id="GO:0003677">
    <property type="term" value="F:DNA binding"/>
    <property type="evidence" value="ECO:0007669"/>
    <property type="project" value="UniProtKB-KW"/>
</dbReference>
<dbReference type="InterPro" id="IPR036388">
    <property type="entry name" value="WH-like_DNA-bd_sf"/>
</dbReference>
<accession>K2P1N8</accession>
<dbReference type="STRING" id="721133.SAMN05216176_108250"/>
<dbReference type="SUPFAM" id="SSF88659">
    <property type="entry name" value="Sigma3 and sigma4 domains of RNA polymerase sigma factors"/>
    <property type="match status" value="1"/>
</dbReference>
<name>K2P1N8_9HYPH</name>
<dbReference type="CDD" id="cd06171">
    <property type="entry name" value="Sigma70_r4"/>
    <property type="match status" value="1"/>
</dbReference>
<dbReference type="PANTHER" id="PTHR43133:SF62">
    <property type="entry name" value="RNA POLYMERASE SIGMA FACTOR SIGZ"/>
    <property type="match status" value="1"/>
</dbReference>
<dbReference type="RefSeq" id="WP_009451676.1">
    <property type="nucleotide sequence ID" value="NZ_AMSI01000012.1"/>
</dbReference>
<dbReference type="OrthoDB" id="9784272at2"/>
<dbReference type="Gene3D" id="1.10.10.10">
    <property type="entry name" value="Winged helix-like DNA-binding domain superfamily/Winged helix DNA-binding domain"/>
    <property type="match status" value="1"/>
</dbReference>
<organism evidence="8 9">
    <name type="scientific">Nitratireductor indicus C115</name>
    <dbReference type="NCBI Taxonomy" id="1231190"/>
    <lineage>
        <taxon>Bacteria</taxon>
        <taxon>Pseudomonadati</taxon>
        <taxon>Pseudomonadota</taxon>
        <taxon>Alphaproteobacteria</taxon>
        <taxon>Hyphomicrobiales</taxon>
        <taxon>Phyllobacteriaceae</taxon>
        <taxon>Nitratireductor</taxon>
    </lineage>
</organism>
<keyword evidence="5" id="KW-0804">Transcription</keyword>
<dbReference type="InterPro" id="IPR039425">
    <property type="entry name" value="RNA_pol_sigma-70-like"/>
</dbReference>
<comment type="caution">
    <text evidence="8">The sequence shown here is derived from an EMBL/GenBank/DDBJ whole genome shotgun (WGS) entry which is preliminary data.</text>
</comment>
<evidence type="ECO:0000259" key="6">
    <source>
        <dbReference type="Pfam" id="PF04542"/>
    </source>
</evidence>
<evidence type="ECO:0000313" key="8">
    <source>
        <dbReference type="EMBL" id="EKF41286.1"/>
    </source>
</evidence>
<gene>
    <name evidence="8" type="ORF">NA8A_17373</name>
</gene>
<dbReference type="InterPro" id="IPR007627">
    <property type="entry name" value="RNA_pol_sigma70_r2"/>
</dbReference>
<dbReference type="NCBIfam" id="TIGR02937">
    <property type="entry name" value="sigma70-ECF"/>
    <property type="match status" value="1"/>
</dbReference>
<dbReference type="Pfam" id="PF04545">
    <property type="entry name" value="Sigma70_r4"/>
    <property type="match status" value="1"/>
</dbReference>
<dbReference type="SUPFAM" id="SSF88946">
    <property type="entry name" value="Sigma2 domain of RNA polymerase sigma factors"/>
    <property type="match status" value="1"/>
</dbReference>
<evidence type="ECO:0000256" key="2">
    <source>
        <dbReference type="ARBA" id="ARBA00023015"/>
    </source>
</evidence>
<sequence length="190" mass="21647">MEDGDRSETEEGDMARLLAAVGRDASMEAFEVVFRNYAPRIRSYMMRLVRDPQMAEELMQETMMTVWRKAALFDAEKGNVSAWIFTIARNLRTDSFRRTRRADFDPNDPAFVPDPEQPADAAFEAREAEARLHEAMKGLPAEQRDLLHLAFFEEVSHSEIASRLALPLGTVKSRIRLAFGKLRSALGERP</sequence>
<proteinExistence type="inferred from homology"/>
<evidence type="ECO:0000256" key="3">
    <source>
        <dbReference type="ARBA" id="ARBA00023082"/>
    </source>
</evidence>
<evidence type="ECO:0000256" key="5">
    <source>
        <dbReference type="ARBA" id="ARBA00023163"/>
    </source>
</evidence>
<dbReference type="GO" id="GO:0006352">
    <property type="term" value="P:DNA-templated transcription initiation"/>
    <property type="evidence" value="ECO:0007669"/>
    <property type="project" value="InterPro"/>
</dbReference>
<dbReference type="InterPro" id="IPR014284">
    <property type="entry name" value="RNA_pol_sigma-70_dom"/>
</dbReference>
<reference evidence="8 9" key="1">
    <citation type="journal article" date="2012" name="J. Bacteriol.">
        <title>Genome Sequence of Nitratireductor indicus Type Strain C115.</title>
        <authorList>
            <person name="Lai Q."/>
            <person name="Li G."/>
            <person name="Yu Z."/>
            <person name="Shao Z."/>
        </authorList>
    </citation>
    <scope>NUCLEOTIDE SEQUENCE [LARGE SCALE GENOMIC DNA]</scope>
    <source>
        <strain evidence="8 9">C115</strain>
    </source>
</reference>